<feature type="region of interest" description="Disordered" evidence="9">
    <location>
        <begin position="187"/>
        <end position="210"/>
    </location>
</feature>
<dbReference type="PANTHER" id="PTHR15402:SF2">
    <property type="entry name" value="TRANSCRIPTION FACTOR LIKE 5"/>
    <property type="match status" value="1"/>
</dbReference>
<evidence type="ECO:0000256" key="1">
    <source>
        <dbReference type="ARBA" id="ARBA00004123"/>
    </source>
</evidence>
<protein>
    <submittedName>
        <fullName evidence="12">Transcription factor-like 5 protein</fullName>
    </submittedName>
</protein>
<dbReference type="GO" id="GO:0046983">
    <property type="term" value="F:protein dimerization activity"/>
    <property type="evidence" value="ECO:0007669"/>
    <property type="project" value="InterPro"/>
</dbReference>
<keyword evidence="4" id="KW-0744">Spermatogenesis</keyword>
<evidence type="ECO:0000256" key="7">
    <source>
        <dbReference type="ARBA" id="ARBA00023163"/>
    </source>
</evidence>
<feature type="domain" description="BHLH" evidence="10">
    <location>
        <begin position="430"/>
        <end position="480"/>
    </location>
</feature>
<keyword evidence="2" id="KW-0217">Developmental protein</keyword>
<evidence type="ECO:0000313" key="12">
    <source>
        <dbReference type="RefSeq" id="XP_032817464.1"/>
    </source>
</evidence>
<comment type="subcellular location">
    <subcellularLocation>
        <location evidence="1">Nucleus</location>
    </subcellularLocation>
</comment>
<evidence type="ECO:0000259" key="10">
    <source>
        <dbReference type="PROSITE" id="PS50888"/>
    </source>
</evidence>
<dbReference type="Gene3D" id="4.10.280.10">
    <property type="entry name" value="Helix-loop-helix DNA-binding domain"/>
    <property type="match status" value="1"/>
</dbReference>
<sequence length="523" mass="58808">MGDSNQYVDGPGQVGPTAQLDRGLASAAVAGMVSVGPYVEMSEVMYAQLHQMAYASIESTATGQGQQAVEEQQQQQEGSTENECLEETFVATQGQQDQQQVVAPAQGNAFQAGVQQQGHMDFHDLKAMLMNEPLPAHNAEMPQHHQHRHHHQQEQQQQLLVVHSMEKHPEMQVHEVESSRLLDLTTVGPRDTEDETNLEARGGGTVRCQAPQGATGVRVRLEDRFAENSSSSSRDLMCEKFLSAQREQRGPALEHSNLVPVAHHLAEYCGQQTLEQQHQQQLHSDPIIGKVVSGPSSSVVQFVFPGYKQHKCFPDSAKMVLPPQNIPTEQLLESLHMKFNQGLEAPMHMGSLAPPVFRTDKHPSTQPRRSQEELEKELPNVFNEAKVQPKRHLDRSERKTLGDISNKMRGQAPSKSSYASTASQPEGGNYKRVRHNLMERDRRRRIRICCDELNYLVPFCNVETDKATTLQWSVTFLKYIQENHGKHLKQEFESMFCNKAEQSIKPKETSKVSEEMMAPHTTH</sequence>
<keyword evidence="6" id="KW-0238">DNA-binding</keyword>
<dbReference type="GO" id="GO:0000978">
    <property type="term" value="F:RNA polymerase II cis-regulatory region sequence-specific DNA binding"/>
    <property type="evidence" value="ECO:0007669"/>
    <property type="project" value="TreeGrafter"/>
</dbReference>
<keyword evidence="7" id="KW-0804">Transcription</keyword>
<dbReference type="Proteomes" id="UP001318040">
    <property type="component" value="Chromosome 27"/>
</dbReference>
<dbReference type="GO" id="GO:0000981">
    <property type="term" value="F:DNA-binding transcription factor activity, RNA polymerase II-specific"/>
    <property type="evidence" value="ECO:0007669"/>
    <property type="project" value="TreeGrafter"/>
</dbReference>
<dbReference type="SUPFAM" id="SSF47459">
    <property type="entry name" value="HLH, helix-loop-helix DNA-binding domain"/>
    <property type="match status" value="1"/>
</dbReference>
<evidence type="ECO:0000256" key="9">
    <source>
        <dbReference type="SAM" id="MobiDB-lite"/>
    </source>
</evidence>
<keyword evidence="5" id="KW-0805">Transcription regulation</keyword>
<dbReference type="InterPro" id="IPR011598">
    <property type="entry name" value="bHLH_dom"/>
</dbReference>
<feature type="region of interest" description="Disordered" evidence="9">
    <location>
        <begin position="348"/>
        <end position="433"/>
    </location>
</feature>
<keyword evidence="3" id="KW-0221">Differentiation</keyword>
<evidence type="ECO:0000256" key="6">
    <source>
        <dbReference type="ARBA" id="ARBA00023125"/>
    </source>
</evidence>
<dbReference type="RefSeq" id="XP_032817464.1">
    <property type="nucleotide sequence ID" value="XM_032961573.1"/>
</dbReference>
<keyword evidence="8" id="KW-0539">Nucleus</keyword>
<evidence type="ECO:0000256" key="5">
    <source>
        <dbReference type="ARBA" id="ARBA00023015"/>
    </source>
</evidence>
<dbReference type="InterPro" id="IPR036638">
    <property type="entry name" value="HLH_DNA-bd_sf"/>
</dbReference>
<dbReference type="FunFam" id="4.10.280.10:FF:000057">
    <property type="entry name" value="transcription factor-like 5 protein-like"/>
    <property type="match status" value="1"/>
</dbReference>
<reference evidence="12" key="1">
    <citation type="submission" date="2025-08" db="UniProtKB">
        <authorList>
            <consortium name="RefSeq"/>
        </authorList>
    </citation>
    <scope>IDENTIFICATION</scope>
    <source>
        <tissue evidence="12">Sperm</tissue>
    </source>
</reference>
<organism evidence="11 12">
    <name type="scientific">Petromyzon marinus</name>
    <name type="common">Sea lamprey</name>
    <dbReference type="NCBI Taxonomy" id="7757"/>
    <lineage>
        <taxon>Eukaryota</taxon>
        <taxon>Metazoa</taxon>
        <taxon>Chordata</taxon>
        <taxon>Craniata</taxon>
        <taxon>Vertebrata</taxon>
        <taxon>Cyclostomata</taxon>
        <taxon>Hyperoartia</taxon>
        <taxon>Petromyzontiformes</taxon>
        <taxon>Petromyzontidae</taxon>
        <taxon>Petromyzon</taxon>
    </lineage>
</organism>
<evidence type="ECO:0000256" key="4">
    <source>
        <dbReference type="ARBA" id="ARBA00022871"/>
    </source>
</evidence>
<evidence type="ECO:0000256" key="3">
    <source>
        <dbReference type="ARBA" id="ARBA00022782"/>
    </source>
</evidence>
<dbReference type="SMART" id="SM00353">
    <property type="entry name" value="HLH"/>
    <property type="match status" value="1"/>
</dbReference>
<dbReference type="GO" id="GO:0030154">
    <property type="term" value="P:cell differentiation"/>
    <property type="evidence" value="ECO:0007669"/>
    <property type="project" value="UniProtKB-KW"/>
</dbReference>
<dbReference type="KEGG" id="pmrn:116946560"/>
<evidence type="ECO:0000256" key="8">
    <source>
        <dbReference type="ARBA" id="ARBA00023242"/>
    </source>
</evidence>
<dbReference type="GO" id="GO:0007283">
    <property type="term" value="P:spermatogenesis"/>
    <property type="evidence" value="ECO:0007669"/>
    <property type="project" value="UniProtKB-KW"/>
</dbReference>
<proteinExistence type="predicted"/>
<feature type="compositionally biased region" description="Polar residues" evidence="9">
    <location>
        <begin position="413"/>
        <end position="426"/>
    </location>
</feature>
<dbReference type="PROSITE" id="PS50888">
    <property type="entry name" value="BHLH"/>
    <property type="match status" value="1"/>
</dbReference>
<feature type="compositionally biased region" description="Basic and acidic residues" evidence="9">
    <location>
        <begin position="358"/>
        <end position="378"/>
    </location>
</feature>
<evidence type="ECO:0000256" key="2">
    <source>
        <dbReference type="ARBA" id="ARBA00022473"/>
    </source>
</evidence>
<dbReference type="GO" id="GO:0005634">
    <property type="term" value="C:nucleus"/>
    <property type="evidence" value="ECO:0007669"/>
    <property type="project" value="UniProtKB-SubCell"/>
</dbReference>
<name>A0AAJ7TGK5_PETMA</name>
<gene>
    <name evidence="12" type="primary">LOC116946560</name>
</gene>
<dbReference type="Pfam" id="PF00010">
    <property type="entry name" value="HLH"/>
    <property type="match status" value="1"/>
</dbReference>
<evidence type="ECO:0000313" key="11">
    <source>
        <dbReference type="Proteomes" id="UP001318040"/>
    </source>
</evidence>
<dbReference type="InterPro" id="IPR039583">
    <property type="entry name" value="TCFL5/SOLH1/2"/>
</dbReference>
<accession>A0AAJ7TGK5</accession>
<keyword evidence="11" id="KW-1185">Reference proteome</keyword>
<dbReference type="AlphaFoldDB" id="A0AAJ7TGK5"/>
<dbReference type="PANTHER" id="PTHR15402">
    <property type="entry name" value="TRANSCRIPTION FACTOR-LIKE 5 PROTEIN"/>
    <property type="match status" value="1"/>
</dbReference>